<organism evidence="1 2">
    <name type="scientific">Crossiella equi</name>
    <dbReference type="NCBI Taxonomy" id="130796"/>
    <lineage>
        <taxon>Bacteria</taxon>
        <taxon>Bacillati</taxon>
        <taxon>Actinomycetota</taxon>
        <taxon>Actinomycetes</taxon>
        <taxon>Pseudonocardiales</taxon>
        <taxon>Pseudonocardiaceae</taxon>
        <taxon>Crossiella</taxon>
    </lineage>
</organism>
<comment type="caution">
    <text evidence="1">The sequence shown here is derived from an EMBL/GenBank/DDBJ whole genome shotgun (WGS) entry which is preliminary data.</text>
</comment>
<keyword evidence="1" id="KW-0238">DNA-binding</keyword>
<sequence length="123" mass="13199">MATPLPRPTMYYGMGALDGSGRICNRAALDALGWQAGDRVEVTVRAGSIVVSPSPEGLFEIWGWGARTYVTVPLSARRLLGLAPGDQVLLVASPHHHRLLIHTVPGLDRMLSEQHEHLLGGAS</sequence>
<keyword evidence="2" id="KW-1185">Reference proteome</keyword>
<evidence type="ECO:0000313" key="2">
    <source>
        <dbReference type="Proteomes" id="UP001519363"/>
    </source>
</evidence>
<dbReference type="InterPro" id="IPR008995">
    <property type="entry name" value="Mo/tungstate-bd_C_term_dom"/>
</dbReference>
<dbReference type="SUPFAM" id="SSF50331">
    <property type="entry name" value="MOP-like"/>
    <property type="match status" value="1"/>
</dbReference>
<dbReference type="GO" id="GO:0003677">
    <property type="term" value="F:DNA binding"/>
    <property type="evidence" value="ECO:0007669"/>
    <property type="project" value="UniProtKB-KW"/>
</dbReference>
<dbReference type="EMBL" id="JAGIOO010000001">
    <property type="protein sequence ID" value="MBP2471186.1"/>
    <property type="molecule type" value="Genomic_DNA"/>
</dbReference>
<protein>
    <submittedName>
        <fullName evidence="1">Bifunctional DNA-binding transcriptional regulator/antitoxin component of YhaV-PrlF toxin-antitoxin module</fullName>
    </submittedName>
</protein>
<evidence type="ECO:0000313" key="1">
    <source>
        <dbReference type="EMBL" id="MBP2471186.1"/>
    </source>
</evidence>
<gene>
    <name evidence="1" type="ORF">JOF53_000058</name>
</gene>
<name>A0ABS5A3N0_9PSEU</name>
<dbReference type="Proteomes" id="UP001519363">
    <property type="component" value="Unassembled WGS sequence"/>
</dbReference>
<accession>A0ABS5A3N0</accession>
<dbReference type="RefSeq" id="WP_143342516.1">
    <property type="nucleotide sequence ID" value="NZ_JAGIOO010000001.1"/>
</dbReference>
<reference evidence="1 2" key="1">
    <citation type="submission" date="2021-03" db="EMBL/GenBank/DDBJ databases">
        <title>Sequencing the genomes of 1000 actinobacteria strains.</title>
        <authorList>
            <person name="Klenk H.-P."/>
        </authorList>
    </citation>
    <scope>NUCLEOTIDE SEQUENCE [LARGE SCALE GENOMIC DNA]</scope>
    <source>
        <strain evidence="1 2">DSM 44580</strain>
    </source>
</reference>
<proteinExistence type="predicted"/>